<dbReference type="Pfam" id="PF13092">
    <property type="entry name" value="CENP-L"/>
    <property type="match status" value="1"/>
</dbReference>
<keyword evidence="5" id="KW-0158">Chromosome</keyword>
<sequence>MARVPRQHVEDTRVCDYRTLSVFGEKTVDHDVNIINTAHLSRHVVSLRRNLFSQTPAMRMIQQTLHLQGNADPQISLLLCKQWTLYAVTPLYKFSYGQLKEYSRQLSRFIATESQRRPVEMEYELQFKVTFSSFSALKITEQEPDAVLIQITKRPQVAAKNAEEKVVWMGWFTCTGGNDLFEIVDEEFTFLPLFLVNGAKALTVLVETWLQQTFDCCLSPLHITPISLSWMAAMWTGCPMDNPTVPTELTFSTLGTAYPLDISYSIHPEDAKALWDSIHSTPGEVRQEEVELFMACLYNHFHRHFKIYLSGTILVKVSTSVASAHSVGKIKIFHAQHLISSMAFLTELAVLKM</sequence>
<dbReference type="KEGG" id="pmua:114598537"/>
<reference evidence="8" key="3">
    <citation type="submission" date="2025-09" db="UniProtKB">
        <authorList>
            <consortium name="Ensembl"/>
        </authorList>
    </citation>
    <scope>IDENTIFICATION</scope>
</reference>
<evidence type="ECO:0000256" key="1">
    <source>
        <dbReference type="ARBA" id="ARBA00004123"/>
    </source>
</evidence>
<keyword evidence="9" id="KW-1185">Reference proteome</keyword>
<dbReference type="GeneID" id="114598537"/>
<evidence type="ECO:0000256" key="2">
    <source>
        <dbReference type="ARBA" id="ARBA00004584"/>
    </source>
</evidence>
<dbReference type="GO" id="GO:0000939">
    <property type="term" value="C:inner kinetochore"/>
    <property type="evidence" value="ECO:0007669"/>
    <property type="project" value="Ensembl"/>
</dbReference>
<dbReference type="Proteomes" id="UP000472272">
    <property type="component" value="Chromosome 6"/>
</dbReference>
<organism evidence="8 9">
    <name type="scientific">Podarcis muralis</name>
    <name type="common">Wall lizard</name>
    <name type="synonym">Lacerta muralis</name>
    <dbReference type="NCBI Taxonomy" id="64176"/>
    <lineage>
        <taxon>Eukaryota</taxon>
        <taxon>Metazoa</taxon>
        <taxon>Chordata</taxon>
        <taxon>Craniata</taxon>
        <taxon>Vertebrata</taxon>
        <taxon>Euteleostomi</taxon>
        <taxon>Lepidosauria</taxon>
        <taxon>Squamata</taxon>
        <taxon>Bifurcata</taxon>
        <taxon>Unidentata</taxon>
        <taxon>Episquamata</taxon>
        <taxon>Laterata</taxon>
        <taxon>Lacertibaenia</taxon>
        <taxon>Lacertidae</taxon>
        <taxon>Podarcis</taxon>
    </lineage>
</organism>
<dbReference type="GO" id="GO:0005634">
    <property type="term" value="C:nucleus"/>
    <property type="evidence" value="ECO:0007669"/>
    <property type="project" value="UniProtKB-SubCell"/>
</dbReference>
<dbReference type="OrthoDB" id="8864979at2759"/>
<dbReference type="RefSeq" id="XP_028588146.1">
    <property type="nucleotide sequence ID" value="XM_028732313.1"/>
</dbReference>
<gene>
    <name evidence="8" type="primary">CENPL</name>
</gene>
<reference evidence="8" key="2">
    <citation type="submission" date="2025-08" db="UniProtKB">
        <authorList>
            <consortium name="Ensembl"/>
        </authorList>
    </citation>
    <scope>IDENTIFICATION</scope>
</reference>
<dbReference type="AlphaFoldDB" id="A0A670HTT7"/>
<dbReference type="Ensembl" id="ENSPMRT00000002647.1">
    <property type="protein sequence ID" value="ENSPMRP00000002487.1"/>
    <property type="gene ID" value="ENSPMRG00000001798.1"/>
</dbReference>
<dbReference type="InterPro" id="IPR025204">
    <property type="entry name" value="CENP-L"/>
</dbReference>
<name>A0A670HTT7_PODMU</name>
<keyword evidence="7" id="KW-0137">Centromere</keyword>
<dbReference type="PANTHER" id="PTHR31740:SF2">
    <property type="entry name" value="CENTROMERE PROTEIN L"/>
    <property type="match status" value="1"/>
</dbReference>
<comment type="subcellular location">
    <subcellularLocation>
        <location evidence="2">Chromosome</location>
        <location evidence="2">Centromere</location>
    </subcellularLocation>
    <subcellularLocation>
        <location evidence="1">Nucleus</location>
    </subcellularLocation>
</comment>
<dbReference type="PANTHER" id="PTHR31740">
    <property type="entry name" value="CENTROMERE PROTEIN L"/>
    <property type="match status" value="1"/>
</dbReference>
<evidence type="ECO:0000313" key="9">
    <source>
        <dbReference type="Proteomes" id="UP000472272"/>
    </source>
</evidence>
<dbReference type="CTD" id="91687"/>
<evidence type="ECO:0000256" key="7">
    <source>
        <dbReference type="ARBA" id="ARBA00023328"/>
    </source>
</evidence>
<evidence type="ECO:0000256" key="5">
    <source>
        <dbReference type="ARBA" id="ARBA00022454"/>
    </source>
</evidence>
<dbReference type="GeneTree" id="ENSGT00390000013877"/>
<proteinExistence type="inferred from homology"/>
<evidence type="ECO:0000313" key="8">
    <source>
        <dbReference type="Ensembl" id="ENSPMRP00000002487.1"/>
    </source>
</evidence>
<keyword evidence="6" id="KW-0539">Nucleus</keyword>
<reference evidence="8 9" key="1">
    <citation type="journal article" date="2019" name="Proc. Natl. Acad. Sci. U.S.A.">
        <title>Regulatory changes in pterin and carotenoid genes underlie balanced color polymorphisms in the wall lizard.</title>
        <authorList>
            <person name="Andrade P."/>
            <person name="Pinho C."/>
            <person name="Perez I de Lanuza G."/>
            <person name="Afonso S."/>
            <person name="Brejcha J."/>
            <person name="Rubin C.J."/>
            <person name="Wallerman O."/>
            <person name="Pereira P."/>
            <person name="Sabatino S.J."/>
            <person name="Bellati A."/>
            <person name="Pellitteri-Rosa D."/>
            <person name="Bosakova Z."/>
            <person name="Bunikis I."/>
            <person name="Carretero M.A."/>
            <person name="Feiner N."/>
            <person name="Marsik P."/>
            <person name="Pauperio F."/>
            <person name="Salvi D."/>
            <person name="Soler L."/>
            <person name="While G.M."/>
            <person name="Uller T."/>
            <person name="Font E."/>
            <person name="Andersson L."/>
            <person name="Carneiro M."/>
        </authorList>
    </citation>
    <scope>NUCLEOTIDE SEQUENCE</scope>
</reference>
<evidence type="ECO:0000256" key="3">
    <source>
        <dbReference type="ARBA" id="ARBA00011060"/>
    </source>
</evidence>
<accession>A0A670HTT7</accession>
<evidence type="ECO:0000256" key="4">
    <source>
        <dbReference type="ARBA" id="ARBA00016380"/>
    </source>
</evidence>
<dbReference type="OMA" id="TACKMDQ"/>
<comment type="similarity">
    <text evidence="3">Belongs to the CENP-L/IML3 family.</text>
</comment>
<evidence type="ECO:0000256" key="6">
    <source>
        <dbReference type="ARBA" id="ARBA00023242"/>
    </source>
</evidence>
<protein>
    <recommendedName>
        <fullName evidence="4">Centromere protein L</fullName>
    </recommendedName>
</protein>